<protein>
    <recommendedName>
        <fullName evidence="2">histidine kinase</fullName>
        <ecNumber evidence="2">2.7.13.3</ecNumber>
    </recommendedName>
</protein>
<dbReference type="EC" id="2.7.13.3" evidence="2"/>
<proteinExistence type="predicted"/>
<dbReference type="Gene3D" id="3.30.565.10">
    <property type="entry name" value="Histidine kinase-like ATPase, C-terminal domain"/>
    <property type="match status" value="1"/>
</dbReference>
<sequence length="594" mass="66520">MSRRREVVRTPTYYWKPDNTALISTVRLIKDDEDNNIGVFGMDITLKGFTKMLRDLDFGQDARIIVVEQKGRILADTLEENNVFGFIKDISGGSFLSAMSSPLAQAPNQYVDINNKEYLVTQYYSDYLEWSFIGLIPRASIEENVANLTSKMNLVMMISIIIFGLVAVVFSRFISNTIERKQRLLELAKNQAEQANLAKSEFLANMSHEIRTPLNGIIGMGQLLSQTELNPLQKQKVATIYNSGNLLMEIISDILDFSKIEAEKLLLHPVETNLATLFSNVALSHYGNACRKGLELVVDTTELDNLTAIIDDIRLTQVIGNLLSNAIKFTDAGEVKLSCAVEFVGDNAANLEVCISDTGIGIESSKQKHIFNSFEQADSSTTREYGGTGLGLSLCKSLLELMDSRLIIKSKVGKGSKFKFVLKVELAESRNTVPVIPELENKNVVIVIQNETSLKVANHYFRQQGANVSFFLSELDAKHFIGANRPADFQIDYLIVDEKQERGSGLNFIMSVNNVIPESCARILICDQYPEDGLLFTTHHITRVILKPLCISQLVAAFEMEPIGSIALHDEVQLKAEELKYHETDSFEQKRYWS</sequence>
<comment type="catalytic activity">
    <reaction evidence="1">
        <text>ATP + protein L-histidine = ADP + protein N-phospho-L-histidine.</text>
        <dbReference type="EC" id="2.7.13.3"/>
    </reaction>
</comment>
<evidence type="ECO:0000256" key="6">
    <source>
        <dbReference type="SAM" id="Phobius"/>
    </source>
</evidence>
<dbReference type="PANTHER" id="PTHR45339">
    <property type="entry name" value="HYBRID SIGNAL TRANSDUCTION HISTIDINE KINASE J"/>
    <property type="match status" value="1"/>
</dbReference>
<keyword evidence="5" id="KW-0175">Coiled coil</keyword>
<evidence type="ECO:0000256" key="1">
    <source>
        <dbReference type="ARBA" id="ARBA00000085"/>
    </source>
</evidence>
<dbReference type="EMBL" id="JAQOMS010000002">
    <property type="protein sequence ID" value="MDC2888155.1"/>
    <property type="molecule type" value="Genomic_DNA"/>
</dbReference>
<reference evidence="8 9" key="1">
    <citation type="submission" date="2023-01" db="EMBL/GenBank/DDBJ databases">
        <title>Psychrosphaera sp. nov., isolated from marine algae.</title>
        <authorList>
            <person name="Bayburt H."/>
            <person name="Choi B.J."/>
            <person name="Kim J.M."/>
            <person name="Choi D.G."/>
            <person name="Jeon C.O."/>
        </authorList>
    </citation>
    <scope>NUCLEOTIDE SEQUENCE [LARGE SCALE GENOMIC DNA]</scope>
    <source>
        <strain evidence="8 9">G1-22</strain>
    </source>
</reference>
<dbReference type="Gene3D" id="1.10.287.130">
    <property type="match status" value="1"/>
</dbReference>
<dbReference type="SMART" id="SM00388">
    <property type="entry name" value="HisKA"/>
    <property type="match status" value="1"/>
</dbReference>
<dbReference type="InterPro" id="IPR003594">
    <property type="entry name" value="HATPase_dom"/>
</dbReference>
<feature type="domain" description="Histidine kinase" evidence="7">
    <location>
        <begin position="205"/>
        <end position="426"/>
    </location>
</feature>
<dbReference type="Gene3D" id="3.30.450.20">
    <property type="entry name" value="PAS domain"/>
    <property type="match status" value="1"/>
</dbReference>
<keyword evidence="8" id="KW-0547">Nucleotide-binding</keyword>
<dbReference type="SUPFAM" id="SSF47384">
    <property type="entry name" value="Homodimeric domain of signal transducing histidine kinase"/>
    <property type="match status" value="1"/>
</dbReference>
<evidence type="ECO:0000256" key="5">
    <source>
        <dbReference type="SAM" id="Coils"/>
    </source>
</evidence>
<keyword evidence="4" id="KW-0902">Two-component regulatory system</keyword>
<dbReference type="InterPro" id="IPR004358">
    <property type="entry name" value="Sig_transdc_His_kin-like_C"/>
</dbReference>
<dbReference type="SMART" id="SM00387">
    <property type="entry name" value="HATPase_c"/>
    <property type="match status" value="1"/>
</dbReference>
<dbReference type="SUPFAM" id="SSF55874">
    <property type="entry name" value="ATPase domain of HSP90 chaperone/DNA topoisomerase II/histidine kinase"/>
    <property type="match status" value="1"/>
</dbReference>
<dbReference type="CDD" id="cd16922">
    <property type="entry name" value="HATPase_EvgS-ArcB-TorS-like"/>
    <property type="match status" value="1"/>
</dbReference>
<accession>A0ABT5FC58</accession>
<feature type="transmembrane region" description="Helical" evidence="6">
    <location>
        <begin position="154"/>
        <end position="174"/>
    </location>
</feature>
<keyword evidence="6" id="KW-0472">Membrane</keyword>
<dbReference type="Pfam" id="PF02518">
    <property type="entry name" value="HATPase_c"/>
    <property type="match status" value="1"/>
</dbReference>
<keyword evidence="8" id="KW-0067">ATP-binding</keyword>
<keyword evidence="6" id="KW-1133">Transmembrane helix</keyword>
<evidence type="ECO:0000313" key="9">
    <source>
        <dbReference type="Proteomes" id="UP001528411"/>
    </source>
</evidence>
<dbReference type="GO" id="GO:0005524">
    <property type="term" value="F:ATP binding"/>
    <property type="evidence" value="ECO:0007669"/>
    <property type="project" value="UniProtKB-KW"/>
</dbReference>
<dbReference type="PRINTS" id="PR00344">
    <property type="entry name" value="BCTRLSENSOR"/>
</dbReference>
<evidence type="ECO:0000256" key="2">
    <source>
        <dbReference type="ARBA" id="ARBA00012438"/>
    </source>
</evidence>
<evidence type="ECO:0000313" key="8">
    <source>
        <dbReference type="EMBL" id="MDC2888155.1"/>
    </source>
</evidence>
<evidence type="ECO:0000259" key="7">
    <source>
        <dbReference type="PROSITE" id="PS50109"/>
    </source>
</evidence>
<dbReference type="PROSITE" id="PS50109">
    <property type="entry name" value="HIS_KIN"/>
    <property type="match status" value="1"/>
</dbReference>
<name>A0ABT5FC58_9GAMM</name>
<keyword evidence="6" id="KW-0812">Transmembrane</keyword>
<feature type="coiled-coil region" evidence="5">
    <location>
        <begin position="178"/>
        <end position="205"/>
    </location>
</feature>
<dbReference type="InterPro" id="IPR005467">
    <property type="entry name" value="His_kinase_dom"/>
</dbReference>
<dbReference type="Pfam" id="PF00512">
    <property type="entry name" value="HisKA"/>
    <property type="match status" value="1"/>
</dbReference>
<dbReference type="InterPro" id="IPR036890">
    <property type="entry name" value="HATPase_C_sf"/>
</dbReference>
<dbReference type="InterPro" id="IPR003661">
    <property type="entry name" value="HisK_dim/P_dom"/>
</dbReference>
<keyword evidence="3" id="KW-0597">Phosphoprotein</keyword>
<dbReference type="PANTHER" id="PTHR45339:SF1">
    <property type="entry name" value="HYBRID SIGNAL TRANSDUCTION HISTIDINE KINASE J"/>
    <property type="match status" value="1"/>
</dbReference>
<dbReference type="Proteomes" id="UP001528411">
    <property type="component" value="Unassembled WGS sequence"/>
</dbReference>
<dbReference type="InterPro" id="IPR036097">
    <property type="entry name" value="HisK_dim/P_sf"/>
</dbReference>
<keyword evidence="9" id="KW-1185">Reference proteome</keyword>
<comment type="caution">
    <text evidence="8">The sequence shown here is derived from an EMBL/GenBank/DDBJ whole genome shotgun (WGS) entry which is preliminary data.</text>
</comment>
<dbReference type="CDD" id="cd00082">
    <property type="entry name" value="HisKA"/>
    <property type="match status" value="1"/>
</dbReference>
<evidence type="ECO:0000256" key="4">
    <source>
        <dbReference type="ARBA" id="ARBA00023012"/>
    </source>
</evidence>
<organism evidence="8 9">
    <name type="scientific">Psychrosphaera algicola</name>
    <dbReference type="NCBI Taxonomy" id="3023714"/>
    <lineage>
        <taxon>Bacteria</taxon>
        <taxon>Pseudomonadati</taxon>
        <taxon>Pseudomonadota</taxon>
        <taxon>Gammaproteobacteria</taxon>
        <taxon>Alteromonadales</taxon>
        <taxon>Pseudoalteromonadaceae</taxon>
        <taxon>Psychrosphaera</taxon>
    </lineage>
</organism>
<evidence type="ECO:0000256" key="3">
    <source>
        <dbReference type="ARBA" id="ARBA00022553"/>
    </source>
</evidence>
<gene>
    <name evidence="8" type="ORF">PN838_04225</name>
</gene>